<proteinExistence type="predicted"/>
<keyword evidence="2" id="KW-1185">Reference proteome</keyword>
<evidence type="ECO:0000313" key="2">
    <source>
        <dbReference type="Proteomes" id="UP001165082"/>
    </source>
</evidence>
<dbReference type="OrthoDB" id="45251at2759"/>
<accession>A0A9W6Z825</accession>
<dbReference type="AlphaFoldDB" id="A0A9W6Z825"/>
<dbReference type="Proteomes" id="UP001165082">
    <property type="component" value="Unassembled WGS sequence"/>
</dbReference>
<protein>
    <submittedName>
        <fullName evidence="1">Uncharacterized protein</fullName>
    </submittedName>
</protein>
<sequence length="153" mass="16908">MAEIGFFQVIFAGAIGMTLLGKQNLPIVSHSIGQGVGRAVGFLRFLRSNADSLTRQVEGDAMRGNKELGELREEMRKGLDELESVRRELVYATNQAKPTEANWGGEVNNSLADGREKFVAVGEGREEKDSAGFLSDLIKEELIHEHYNSLDKK</sequence>
<organism evidence="1 2">
    <name type="scientific">Triparma retinervis</name>
    <dbReference type="NCBI Taxonomy" id="2557542"/>
    <lineage>
        <taxon>Eukaryota</taxon>
        <taxon>Sar</taxon>
        <taxon>Stramenopiles</taxon>
        <taxon>Ochrophyta</taxon>
        <taxon>Bolidophyceae</taxon>
        <taxon>Parmales</taxon>
        <taxon>Triparmaceae</taxon>
        <taxon>Triparma</taxon>
    </lineage>
</organism>
<gene>
    <name evidence="1" type="ORF">TrRE_jg10634</name>
</gene>
<evidence type="ECO:0000313" key="1">
    <source>
        <dbReference type="EMBL" id="GMH46298.1"/>
    </source>
</evidence>
<comment type="caution">
    <text evidence="1">The sequence shown here is derived from an EMBL/GenBank/DDBJ whole genome shotgun (WGS) entry which is preliminary data.</text>
</comment>
<name>A0A9W6Z825_9STRA</name>
<reference evidence="1" key="1">
    <citation type="submission" date="2022-07" db="EMBL/GenBank/DDBJ databases">
        <title>Genome analysis of Parmales, a sister group of diatoms, reveals the evolutionary specialization of diatoms from phago-mixotrophs to photoautotrophs.</title>
        <authorList>
            <person name="Ban H."/>
            <person name="Sato S."/>
            <person name="Yoshikawa S."/>
            <person name="Kazumasa Y."/>
            <person name="Nakamura Y."/>
            <person name="Ichinomiya M."/>
            <person name="Saitoh K."/>
            <person name="Sato N."/>
            <person name="Blanc-Mathieu R."/>
            <person name="Endo H."/>
            <person name="Kuwata A."/>
            <person name="Ogata H."/>
        </authorList>
    </citation>
    <scope>NUCLEOTIDE SEQUENCE</scope>
</reference>
<dbReference type="EMBL" id="BRXZ01003016">
    <property type="protein sequence ID" value="GMH46298.1"/>
    <property type="molecule type" value="Genomic_DNA"/>
</dbReference>